<dbReference type="PIRSF" id="PIRSF026508">
    <property type="entry name" value="TelA"/>
    <property type="match status" value="1"/>
</dbReference>
<dbReference type="PANTHER" id="PTHR38432">
    <property type="entry name" value="TELA-LIKE PROTEIN SAOUHSC_01408"/>
    <property type="match status" value="1"/>
</dbReference>
<evidence type="ECO:0000256" key="1">
    <source>
        <dbReference type="PIRNR" id="PIRNR026508"/>
    </source>
</evidence>
<dbReference type="InterPro" id="IPR008863">
    <property type="entry name" value="Toxic_anion-R_TelA"/>
</dbReference>
<comment type="caution">
    <text evidence="2">The sequence shown here is derived from an EMBL/GenBank/DDBJ whole genome shotgun (WGS) entry which is preliminary data.</text>
</comment>
<dbReference type="PANTHER" id="PTHR38432:SF2">
    <property type="entry name" value="TELLURITE RESISTANCE PROTEIN"/>
    <property type="match status" value="1"/>
</dbReference>
<gene>
    <name evidence="2" type="ORF">BO222_06765</name>
</gene>
<evidence type="ECO:0000313" key="2">
    <source>
        <dbReference type="EMBL" id="OLU39390.1"/>
    </source>
</evidence>
<sequence length="393" mass="43846">MNFDNLESPLAVLEEDPFAASAGSQYSYKPRVDVNAAITPVAEMEHKDNYQLALRNLPEVKSLTNEIDISNPKTIQSFGAKAGDGISRVSSQLLTNTDAIRSKEISEMMVNLTSVMKKFDAAELNMEDAMGKRGIFGKIRNKAKESIEGIVAKYDNLARDVDKISGTLNRYMVDIDNSNATLEKLYTENSKYFKALECYVVAAEVGLEEIQDKMNEIQTAPGMSEEQKSFITRKLQDNYYLLEQRKADLQTAEMVSLQLQPTLAMMMQSNYQLMGKINTSFIVTLPVFKISLTNAIMLKRQEIQASSIAQLDQATNELLLRNANNTVTNSKNIARMANTTGIKIDTLMQVQNTIMNGITEVNETMKASSEQRKQDSAELTKMVSEMKQKGFGG</sequence>
<dbReference type="OrthoDB" id="9768858at2"/>
<keyword evidence="3" id="KW-1185">Reference proteome</keyword>
<evidence type="ECO:0000313" key="3">
    <source>
        <dbReference type="Proteomes" id="UP000186341"/>
    </source>
</evidence>
<proteinExistence type="inferred from homology"/>
<reference evidence="2 3" key="1">
    <citation type="submission" date="2016-11" db="EMBL/GenBank/DDBJ databases">
        <title>Description of two novel members of the family Erysipelotrichaceae: Ileibacterium lipovorans gen. nov., sp. nov. and Dubosiella newyorkensis, gen. nov., sp. nov.</title>
        <authorList>
            <person name="Cox L.M."/>
            <person name="Sohn J."/>
            <person name="Tyrrell K.L."/>
            <person name="Citron D.M."/>
            <person name="Lawson P.A."/>
            <person name="Patel N.B."/>
            <person name="Iizumi T."/>
            <person name="Perez-Perez G.I."/>
            <person name="Goldstein E.J."/>
            <person name="Blaser M.J."/>
        </authorList>
    </citation>
    <scope>NUCLEOTIDE SEQUENCE [LARGE SCALE GENOMIC DNA]</scope>
    <source>
        <strain evidence="2 3">NYU-BL-A3</strain>
    </source>
</reference>
<dbReference type="Pfam" id="PF05816">
    <property type="entry name" value="TelA"/>
    <property type="match status" value="1"/>
</dbReference>
<evidence type="ECO:0008006" key="4">
    <source>
        <dbReference type="Google" id="ProtNLM"/>
    </source>
</evidence>
<comment type="similarity">
    <text evidence="1">Belongs to the TelA family.</text>
</comment>
<dbReference type="EMBL" id="MPJW01000136">
    <property type="protein sequence ID" value="OLU39390.1"/>
    <property type="molecule type" value="Genomic_DNA"/>
</dbReference>
<accession>A0A1U7NFS3</accession>
<dbReference type="AlphaFoldDB" id="A0A1U7NFS3"/>
<name>A0A1U7NFS3_9FIRM</name>
<organism evidence="2 3">
    <name type="scientific">Ileibacterium valens</name>
    <dbReference type="NCBI Taxonomy" id="1862668"/>
    <lineage>
        <taxon>Bacteria</taxon>
        <taxon>Bacillati</taxon>
        <taxon>Bacillota</taxon>
        <taxon>Erysipelotrichia</taxon>
        <taxon>Erysipelotrichales</taxon>
        <taxon>Erysipelotrichaceae</taxon>
        <taxon>Ileibacterium</taxon>
    </lineage>
</organism>
<protein>
    <recommendedName>
        <fullName evidence="4">Toxic anion resistance protein</fullName>
    </recommendedName>
</protein>
<dbReference type="RefSeq" id="WP_075819585.1">
    <property type="nucleotide sequence ID" value="NZ_CAJUTZ010000040.1"/>
</dbReference>
<dbReference type="GeneID" id="82202897"/>
<dbReference type="Proteomes" id="UP000186341">
    <property type="component" value="Unassembled WGS sequence"/>
</dbReference>